<gene>
    <name evidence="2" type="ORF">DAPPUDRAFT_309301</name>
</gene>
<keyword evidence="1" id="KW-0732">Signal</keyword>
<evidence type="ECO:0000313" key="2">
    <source>
        <dbReference type="EMBL" id="EFX70741.1"/>
    </source>
</evidence>
<evidence type="ECO:0000313" key="3">
    <source>
        <dbReference type="Proteomes" id="UP000000305"/>
    </source>
</evidence>
<dbReference type="KEGG" id="dpx:DAPPUDRAFT_309301"/>
<sequence>MTCKIAIYCLLLVALIGLVTAAPQTGSQGFKHYCEKITSNGSKSNNSGSELVQLPSGWKELTKESTTTKDGVTTYTKTWYQLTRESEITC</sequence>
<dbReference type="PhylomeDB" id="E9HC13"/>
<proteinExistence type="predicted"/>
<dbReference type="Proteomes" id="UP000000305">
    <property type="component" value="Unassembled WGS sequence"/>
</dbReference>
<keyword evidence="3" id="KW-1185">Reference proteome</keyword>
<reference evidence="2 3" key="1">
    <citation type="journal article" date="2011" name="Science">
        <title>The ecoresponsive genome of Daphnia pulex.</title>
        <authorList>
            <person name="Colbourne J.K."/>
            <person name="Pfrender M.E."/>
            <person name="Gilbert D."/>
            <person name="Thomas W.K."/>
            <person name="Tucker A."/>
            <person name="Oakley T.H."/>
            <person name="Tokishita S."/>
            <person name="Aerts A."/>
            <person name="Arnold G.J."/>
            <person name="Basu M.K."/>
            <person name="Bauer D.J."/>
            <person name="Caceres C.E."/>
            <person name="Carmel L."/>
            <person name="Casola C."/>
            <person name="Choi J.H."/>
            <person name="Detter J.C."/>
            <person name="Dong Q."/>
            <person name="Dusheyko S."/>
            <person name="Eads B.D."/>
            <person name="Frohlich T."/>
            <person name="Geiler-Samerotte K.A."/>
            <person name="Gerlach D."/>
            <person name="Hatcher P."/>
            <person name="Jogdeo S."/>
            <person name="Krijgsveld J."/>
            <person name="Kriventseva E.V."/>
            <person name="Kultz D."/>
            <person name="Laforsch C."/>
            <person name="Lindquist E."/>
            <person name="Lopez J."/>
            <person name="Manak J.R."/>
            <person name="Muller J."/>
            <person name="Pangilinan J."/>
            <person name="Patwardhan R.P."/>
            <person name="Pitluck S."/>
            <person name="Pritham E.J."/>
            <person name="Rechtsteiner A."/>
            <person name="Rho M."/>
            <person name="Rogozin I.B."/>
            <person name="Sakarya O."/>
            <person name="Salamov A."/>
            <person name="Schaack S."/>
            <person name="Shapiro H."/>
            <person name="Shiga Y."/>
            <person name="Skalitzky C."/>
            <person name="Smith Z."/>
            <person name="Souvorov A."/>
            <person name="Sung W."/>
            <person name="Tang Z."/>
            <person name="Tsuchiya D."/>
            <person name="Tu H."/>
            <person name="Vos H."/>
            <person name="Wang M."/>
            <person name="Wolf Y.I."/>
            <person name="Yamagata H."/>
            <person name="Yamada T."/>
            <person name="Ye Y."/>
            <person name="Shaw J.R."/>
            <person name="Andrews J."/>
            <person name="Crease T.J."/>
            <person name="Tang H."/>
            <person name="Lucas S.M."/>
            <person name="Robertson H.M."/>
            <person name="Bork P."/>
            <person name="Koonin E.V."/>
            <person name="Zdobnov E.M."/>
            <person name="Grigoriev I.V."/>
            <person name="Lynch M."/>
            <person name="Boore J.L."/>
        </authorList>
    </citation>
    <scope>NUCLEOTIDE SEQUENCE [LARGE SCALE GENOMIC DNA]</scope>
</reference>
<dbReference type="EMBL" id="GL732618">
    <property type="protein sequence ID" value="EFX70741.1"/>
    <property type="molecule type" value="Genomic_DNA"/>
</dbReference>
<evidence type="ECO:0000256" key="1">
    <source>
        <dbReference type="SAM" id="SignalP"/>
    </source>
</evidence>
<accession>E9HC13</accession>
<feature type="signal peptide" evidence="1">
    <location>
        <begin position="1"/>
        <end position="21"/>
    </location>
</feature>
<dbReference type="HOGENOM" id="CLU_2225873_0_0_1"/>
<dbReference type="AlphaFoldDB" id="E9HC13"/>
<feature type="chain" id="PRO_5003238279" evidence="1">
    <location>
        <begin position="22"/>
        <end position="90"/>
    </location>
</feature>
<dbReference type="InParanoid" id="E9HC13"/>
<name>E9HC13_DAPPU</name>
<protein>
    <submittedName>
        <fullName evidence="2">Uncharacterized protein</fullName>
    </submittedName>
</protein>
<organism evidence="2 3">
    <name type="scientific">Daphnia pulex</name>
    <name type="common">Water flea</name>
    <dbReference type="NCBI Taxonomy" id="6669"/>
    <lineage>
        <taxon>Eukaryota</taxon>
        <taxon>Metazoa</taxon>
        <taxon>Ecdysozoa</taxon>
        <taxon>Arthropoda</taxon>
        <taxon>Crustacea</taxon>
        <taxon>Branchiopoda</taxon>
        <taxon>Diplostraca</taxon>
        <taxon>Cladocera</taxon>
        <taxon>Anomopoda</taxon>
        <taxon>Daphniidae</taxon>
        <taxon>Daphnia</taxon>
    </lineage>
</organism>